<reference evidence="1 2" key="1">
    <citation type="submission" date="2018-03" db="EMBL/GenBank/DDBJ databases">
        <title>Aquarubrobacter algicola gen. nov., sp. nov., a novel actinobacterium isolated from shallow eutrophic lake during the end of cyanobacterial harmful algal blooms.</title>
        <authorList>
            <person name="Chun S.J."/>
        </authorList>
    </citation>
    <scope>NUCLEOTIDE SEQUENCE [LARGE SCALE GENOMIC DNA]</scope>
    <source>
        <strain evidence="1 2">Seoho-28</strain>
    </source>
</reference>
<accession>A0A2T4ULL1</accession>
<name>A0A2T4ULL1_9ACTN</name>
<dbReference type="Proteomes" id="UP000240739">
    <property type="component" value="Unassembled WGS sequence"/>
</dbReference>
<evidence type="ECO:0000313" key="1">
    <source>
        <dbReference type="EMBL" id="PTL60110.1"/>
    </source>
</evidence>
<sequence length="355" mass="38420">MDADPAHGPSGALELLSERTGTPFPHLLAARALTRERLADLRPRLEDGPATSLLADQDGPREAVVLFGSWGRAELTEHSDDDWALVVDSGGEDLGERQQLLSWVGDALGTGDAVPGATGTFGEVVSAEKLAARIGLQEDTNLNLTRRMLLLLESVAVAQPEVHARAVRRVLGAYLDPTADGGDHRPPRFLLNDLVRYWRTIAVDFEGKHREPDGDGTGKWVMRNAKLRLSRKLLFAGGLVPVLRCHEHAADAMADVLVAQLAAPPTDRIADAFLAAGTQGALDTGARTLAAYDRWIGILGDGDARARLQALTRERRGDDLLWHEVRDLGERLQGGLLALLFGGRLAPVTQQYLVF</sequence>
<protein>
    <recommendedName>
        <fullName evidence="3">Protein-PII uridylyltransferase N-terminal domain-containing protein</fullName>
    </recommendedName>
</protein>
<keyword evidence="2" id="KW-1185">Reference proteome</keyword>
<proteinExistence type="predicted"/>
<dbReference type="AlphaFoldDB" id="A0A2T4ULL1"/>
<evidence type="ECO:0008006" key="3">
    <source>
        <dbReference type="Google" id="ProtNLM"/>
    </source>
</evidence>
<dbReference type="SUPFAM" id="SSF81301">
    <property type="entry name" value="Nucleotidyltransferase"/>
    <property type="match status" value="1"/>
</dbReference>
<dbReference type="OrthoDB" id="272882at2"/>
<gene>
    <name evidence="1" type="ORF">C7Y72_10865</name>
</gene>
<comment type="caution">
    <text evidence="1">The sequence shown here is derived from an EMBL/GenBank/DDBJ whole genome shotgun (WGS) entry which is preliminary data.</text>
</comment>
<dbReference type="EMBL" id="PYYB01000001">
    <property type="protein sequence ID" value="PTL60110.1"/>
    <property type="molecule type" value="Genomic_DNA"/>
</dbReference>
<organism evidence="1 2">
    <name type="scientific">Paraconexibacter algicola</name>
    <dbReference type="NCBI Taxonomy" id="2133960"/>
    <lineage>
        <taxon>Bacteria</taxon>
        <taxon>Bacillati</taxon>
        <taxon>Actinomycetota</taxon>
        <taxon>Thermoleophilia</taxon>
        <taxon>Solirubrobacterales</taxon>
        <taxon>Paraconexibacteraceae</taxon>
        <taxon>Paraconexibacter</taxon>
    </lineage>
</organism>
<dbReference type="InterPro" id="IPR043519">
    <property type="entry name" value="NT_sf"/>
</dbReference>
<evidence type="ECO:0000313" key="2">
    <source>
        <dbReference type="Proteomes" id="UP000240739"/>
    </source>
</evidence>
<dbReference type="RefSeq" id="WP_107568755.1">
    <property type="nucleotide sequence ID" value="NZ_PYYB01000001.1"/>
</dbReference>